<keyword evidence="4 5" id="KW-0472">Membrane</keyword>
<evidence type="ECO:0000256" key="1">
    <source>
        <dbReference type="ARBA" id="ARBA00004141"/>
    </source>
</evidence>
<dbReference type="PROSITE" id="PS50801">
    <property type="entry name" value="STAS"/>
    <property type="match status" value="1"/>
</dbReference>
<feature type="transmembrane region" description="Helical" evidence="5">
    <location>
        <begin position="419"/>
        <end position="440"/>
    </location>
</feature>
<feature type="transmembrane region" description="Helical" evidence="5">
    <location>
        <begin position="227"/>
        <end position="244"/>
    </location>
</feature>
<dbReference type="PANTHER" id="PTHR11814">
    <property type="entry name" value="SULFATE TRANSPORTER"/>
    <property type="match status" value="1"/>
</dbReference>
<dbReference type="AlphaFoldDB" id="A0A8S1MS59"/>
<evidence type="ECO:0000256" key="5">
    <source>
        <dbReference type="SAM" id="Phobius"/>
    </source>
</evidence>
<feature type="transmembrane region" description="Helical" evidence="5">
    <location>
        <begin position="148"/>
        <end position="169"/>
    </location>
</feature>
<feature type="transmembrane region" description="Helical" evidence="5">
    <location>
        <begin position="122"/>
        <end position="142"/>
    </location>
</feature>
<proteinExistence type="predicted"/>
<comment type="subcellular location">
    <subcellularLocation>
        <location evidence="1">Membrane</location>
        <topology evidence="1">Multi-pass membrane protein</topology>
    </subcellularLocation>
</comment>
<evidence type="ECO:0000313" key="8">
    <source>
        <dbReference type="Proteomes" id="UP000692954"/>
    </source>
</evidence>
<comment type="caution">
    <text evidence="7">The sequence shown here is derived from an EMBL/GenBank/DDBJ whole genome shotgun (WGS) entry which is preliminary data.</text>
</comment>
<dbReference type="OrthoDB" id="288203at2759"/>
<feature type="transmembrane region" description="Helical" evidence="5">
    <location>
        <begin position="378"/>
        <end position="398"/>
    </location>
</feature>
<evidence type="ECO:0000313" key="7">
    <source>
        <dbReference type="EMBL" id="CAD8083010.1"/>
    </source>
</evidence>
<feature type="transmembrane region" description="Helical" evidence="5">
    <location>
        <begin position="204"/>
        <end position="221"/>
    </location>
</feature>
<keyword evidence="3 5" id="KW-1133">Transmembrane helix</keyword>
<keyword evidence="2 5" id="KW-0812">Transmembrane</keyword>
<feature type="transmembrane region" description="Helical" evidence="5">
    <location>
        <begin position="355"/>
        <end position="372"/>
    </location>
</feature>
<evidence type="ECO:0000256" key="3">
    <source>
        <dbReference type="ARBA" id="ARBA00022989"/>
    </source>
</evidence>
<dbReference type="InterPro" id="IPR011547">
    <property type="entry name" value="SLC26A/SulP_dom"/>
</dbReference>
<gene>
    <name evidence="7" type="ORF">PSON_ATCC_30995.1.T0440179</name>
</gene>
<keyword evidence="8" id="KW-1185">Reference proteome</keyword>
<dbReference type="Pfam" id="PF01740">
    <property type="entry name" value="STAS"/>
    <property type="match status" value="1"/>
</dbReference>
<name>A0A8S1MS59_9CILI</name>
<dbReference type="GO" id="GO:0055085">
    <property type="term" value="P:transmembrane transport"/>
    <property type="evidence" value="ECO:0007669"/>
    <property type="project" value="InterPro"/>
</dbReference>
<sequence>MNKAPLLIEMDSIKEVENHKVSGVRPSKFSIVSRLSVQDLQSAWFYVQETWKSGMSQAALNMPFVLALGANSGVSAAMGLTTAFIAAFVNGFFSGSNHSIYMPCWTITGWNYVLTQQYGIQILPLATLVSGLMIYSISLFKWHQLSDYIPQYVIEGFYLGSGFLFLILYSDYIFGITDNHTNVGQKLYSNLLEMYIQYYERGDLYNVLYTLLIFMFLQSGYKFHRPFPWVLLTTSFGLLIGNLYPTDKCLRYVYGNIKIQFNFIQINDLDLGFESIFEIIQLCIPIAICVTIQNLLCARGAQSLTEVKCDYDQETFCVSFANVISGLVGGIPCCASSRMYTLNIRLRDINKWSSIINACSIFIFYGVASQFFMNIPLYVIAGQILLVVYQFPPWNYLIKLYQTKRRLTLFKCILISWICYNYGAMYSTIIGCLHSLFLFAQKMSGAASEIIVNTDHDAHRSSYIEKEQHFDDDLPKVDGSYTLYRFSGSINYININNHINQIKQLAFTDYIIFSFRYVSVFDEQAIDKLAIIFENLMKSQHEIYLTGLHKTMIEEMEYNSFFKEFFLLCHDKVKTLGQ</sequence>
<evidence type="ECO:0000259" key="6">
    <source>
        <dbReference type="PROSITE" id="PS50801"/>
    </source>
</evidence>
<protein>
    <recommendedName>
        <fullName evidence="6">STAS domain-containing protein</fullName>
    </recommendedName>
</protein>
<organism evidence="7 8">
    <name type="scientific">Paramecium sonneborni</name>
    <dbReference type="NCBI Taxonomy" id="65129"/>
    <lineage>
        <taxon>Eukaryota</taxon>
        <taxon>Sar</taxon>
        <taxon>Alveolata</taxon>
        <taxon>Ciliophora</taxon>
        <taxon>Intramacronucleata</taxon>
        <taxon>Oligohymenophorea</taxon>
        <taxon>Peniculida</taxon>
        <taxon>Parameciidae</taxon>
        <taxon>Paramecium</taxon>
    </lineage>
</organism>
<dbReference type="InterPro" id="IPR001902">
    <property type="entry name" value="SLC26A/SulP_fam"/>
</dbReference>
<feature type="transmembrane region" description="Helical" evidence="5">
    <location>
        <begin position="64"/>
        <end position="93"/>
    </location>
</feature>
<dbReference type="Pfam" id="PF00916">
    <property type="entry name" value="Sulfate_transp"/>
    <property type="match status" value="1"/>
</dbReference>
<evidence type="ECO:0000256" key="2">
    <source>
        <dbReference type="ARBA" id="ARBA00022692"/>
    </source>
</evidence>
<feature type="domain" description="STAS" evidence="6">
    <location>
        <begin position="483"/>
        <end position="578"/>
    </location>
</feature>
<dbReference type="Proteomes" id="UP000692954">
    <property type="component" value="Unassembled WGS sequence"/>
</dbReference>
<dbReference type="GO" id="GO:0016020">
    <property type="term" value="C:membrane"/>
    <property type="evidence" value="ECO:0007669"/>
    <property type="project" value="UniProtKB-SubCell"/>
</dbReference>
<evidence type="ECO:0000256" key="4">
    <source>
        <dbReference type="ARBA" id="ARBA00023136"/>
    </source>
</evidence>
<accession>A0A8S1MS59</accession>
<reference evidence="7" key="1">
    <citation type="submission" date="2021-01" db="EMBL/GenBank/DDBJ databases">
        <authorList>
            <consortium name="Genoscope - CEA"/>
            <person name="William W."/>
        </authorList>
    </citation>
    <scope>NUCLEOTIDE SEQUENCE</scope>
</reference>
<dbReference type="InterPro" id="IPR002645">
    <property type="entry name" value="STAS_dom"/>
</dbReference>
<dbReference type="EMBL" id="CAJJDN010000044">
    <property type="protein sequence ID" value="CAD8083010.1"/>
    <property type="molecule type" value="Genomic_DNA"/>
</dbReference>